<evidence type="ECO:0000313" key="2">
    <source>
        <dbReference type="EMBL" id="MDM3929263.1"/>
    </source>
</evidence>
<organism evidence="2 3">
    <name type="scientific">Mycobacterium intracellulare subsp. chimaera</name>
    <dbReference type="NCBI Taxonomy" id="222805"/>
    <lineage>
        <taxon>Bacteria</taxon>
        <taxon>Bacillati</taxon>
        <taxon>Actinomycetota</taxon>
        <taxon>Actinomycetes</taxon>
        <taxon>Mycobacteriales</taxon>
        <taxon>Mycobacteriaceae</taxon>
        <taxon>Mycobacterium</taxon>
        <taxon>Mycobacterium avium complex (MAC)</taxon>
    </lineage>
</organism>
<name>A0ABT7P7N2_MYCIT</name>
<feature type="region of interest" description="Disordered" evidence="1">
    <location>
        <begin position="199"/>
        <end position="320"/>
    </location>
</feature>
<evidence type="ECO:0000313" key="3">
    <source>
        <dbReference type="Proteomes" id="UP001529272"/>
    </source>
</evidence>
<feature type="compositionally biased region" description="Pro residues" evidence="1">
    <location>
        <begin position="204"/>
        <end position="215"/>
    </location>
</feature>
<gene>
    <name evidence="2" type="ORF">QRB35_25100</name>
</gene>
<accession>A0ABT7P7N2</accession>
<evidence type="ECO:0008006" key="4">
    <source>
        <dbReference type="Google" id="ProtNLM"/>
    </source>
</evidence>
<sequence length="320" mass="33668">MMLRADPRPWARRASVRAARWWRAGTTRQRLRRRLIVLSVLPALLLLIMVAKLISVQLVGSSAVDDFAHHDTEALRDDINTLSLLNIIEPQNVTFAEGDLAVLEGRLEDAEHDFSSALSRAAADDCAARVNLELVRETLGDLAARSGDKANARRRYTSALDIVTAAPASANCFQGNHDPNPDRHRIRDATPQRLKDKLASLDRPPAPPPGPPPSVAPIDPSAPITPSKLPPPPPPPGPPTPEAPTPPPPPPTPGGPTPVFGPGAAGGSNGPGPLNDADPDRLPSQGNGANPGHELGGGGDPLDKLRDTLGTSDSTGASRE</sequence>
<reference evidence="2" key="2">
    <citation type="submission" date="2023-06" db="EMBL/GenBank/DDBJ databases">
        <authorList>
            <person name="Spilker T."/>
        </authorList>
    </citation>
    <scope>NUCLEOTIDE SEQUENCE</scope>
    <source>
        <strain evidence="2">FLAC1071</strain>
    </source>
</reference>
<dbReference type="Proteomes" id="UP001529272">
    <property type="component" value="Unassembled WGS sequence"/>
</dbReference>
<dbReference type="RefSeq" id="WP_289115433.1">
    <property type="nucleotide sequence ID" value="NZ_JASZZX010000033.1"/>
</dbReference>
<dbReference type="EMBL" id="JASZZX010000033">
    <property type="protein sequence ID" value="MDM3929263.1"/>
    <property type="molecule type" value="Genomic_DNA"/>
</dbReference>
<comment type="caution">
    <text evidence="2">The sequence shown here is derived from an EMBL/GenBank/DDBJ whole genome shotgun (WGS) entry which is preliminary data.</text>
</comment>
<protein>
    <recommendedName>
        <fullName evidence="4">Tetratricopeptide repeat protein</fullName>
    </recommendedName>
</protein>
<reference evidence="2" key="1">
    <citation type="submission" date="2023-06" db="EMBL/GenBank/DDBJ databases">
        <title>Itaconate inhibition of nontuberculous mycobacteria.</title>
        <authorList>
            <person name="Breen P."/>
            <person name="Zimbric M."/>
            <person name="Caverly L."/>
        </authorList>
    </citation>
    <scope>NUCLEOTIDE SEQUENCE</scope>
    <source>
        <strain evidence="2">FLAC1071</strain>
    </source>
</reference>
<feature type="compositionally biased region" description="Pro residues" evidence="1">
    <location>
        <begin position="228"/>
        <end position="256"/>
    </location>
</feature>
<evidence type="ECO:0000256" key="1">
    <source>
        <dbReference type="SAM" id="MobiDB-lite"/>
    </source>
</evidence>
<feature type="compositionally biased region" description="Polar residues" evidence="1">
    <location>
        <begin position="309"/>
        <end position="320"/>
    </location>
</feature>
<keyword evidence="3" id="KW-1185">Reference proteome</keyword>
<feature type="compositionally biased region" description="Low complexity" evidence="1">
    <location>
        <begin position="216"/>
        <end position="227"/>
    </location>
</feature>
<proteinExistence type="predicted"/>